<proteinExistence type="predicted"/>
<feature type="transmembrane region" description="Helical" evidence="5">
    <location>
        <begin position="73"/>
        <end position="92"/>
    </location>
</feature>
<protein>
    <submittedName>
        <fullName evidence="7">Predicted arabinose efflux permease, MFS family</fullName>
    </submittedName>
</protein>
<feature type="transmembrane region" description="Helical" evidence="5">
    <location>
        <begin position="265"/>
        <end position="285"/>
    </location>
</feature>
<keyword evidence="8" id="KW-1185">Reference proteome</keyword>
<feature type="transmembrane region" description="Helical" evidence="5">
    <location>
        <begin position="323"/>
        <end position="348"/>
    </location>
</feature>
<feature type="transmembrane region" description="Helical" evidence="5">
    <location>
        <begin position="202"/>
        <end position="220"/>
    </location>
</feature>
<feature type="region of interest" description="Disordered" evidence="4">
    <location>
        <begin position="383"/>
        <end position="442"/>
    </location>
</feature>
<evidence type="ECO:0000313" key="8">
    <source>
        <dbReference type="Proteomes" id="UP000219621"/>
    </source>
</evidence>
<evidence type="ECO:0000256" key="5">
    <source>
        <dbReference type="SAM" id="Phobius"/>
    </source>
</evidence>
<gene>
    <name evidence="7" type="ORF">SAMN05421508_101840</name>
</gene>
<dbReference type="CDD" id="cd17477">
    <property type="entry name" value="MFS_YcaD_like"/>
    <property type="match status" value="1"/>
</dbReference>
<dbReference type="InterPro" id="IPR011701">
    <property type="entry name" value="MFS"/>
</dbReference>
<feature type="compositionally biased region" description="Basic and acidic residues" evidence="4">
    <location>
        <begin position="431"/>
        <end position="442"/>
    </location>
</feature>
<feature type="domain" description="Major facilitator superfamily (MFS) profile" evidence="6">
    <location>
        <begin position="199"/>
        <end position="442"/>
    </location>
</feature>
<organism evidence="7 8">
    <name type="scientific">Caenispirillum bisanense</name>
    <dbReference type="NCBI Taxonomy" id="414052"/>
    <lineage>
        <taxon>Bacteria</taxon>
        <taxon>Pseudomonadati</taxon>
        <taxon>Pseudomonadota</taxon>
        <taxon>Alphaproteobacteria</taxon>
        <taxon>Rhodospirillales</taxon>
        <taxon>Novispirillaceae</taxon>
        <taxon>Caenispirillum</taxon>
    </lineage>
</organism>
<sequence length="442" mass="46367">MVAAVAAIGALLLSVAIMVTGNGLQTTLITVRANLEGFDATQIGLLVSSYYAGFAAGCLVNPHLVARVGHIRTFAALAAIGAGTALIYPMVVVPWVWWLLRALAGFAFAGLYTVIESWLNDRATNRNRGGLFSIYRVVELSASTGGLLLLNAAAPEGFQLFSIAALLIALALVPVAVTRAVAPAPIAAARLRPGRLYRASPLGVVGIFLVALANSAYWGLTPVFVQRIGHGIAEVSFVMAALLVGGAVAQYPIGWLSDRFDRRTVLITVAAFASMGGAAMAAVAQTDSFPALLGVSVLFGALTMPLYSLLIAHTNDFLDPGEFVQASGGLLLVYGIGAVIGPTLGSWVMLERPAWLLFFYTAAVHVTLVLFGLWRATRRPPPPAEVQGRFAAPPPLTTPQGFELDPRAEAADGPEAVLTPVDELPPAEVVRPPEDDRGVSNP</sequence>
<dbReference type="Pfam" id="PF07690">
    <property type="entry name" value="MFS_1"/>
    <property type="match status" value="1"/>
</dbReference>
<feature type="transmembrane region" description="Helical" evidence="5">
    <location>
        <begin position="131"/>
        <end position="154"/>
    </location>
</feature>
<feature type="transmembrane region" description="Helical" evidence="5">
    <location>
        <begin position="98"/>
        <end position="119"/>
    </location>
</feature>
<feature type="transmembrane region" description="Helical" evidence="5">
    <location>
        <begin position="354"/>
        <end position="374"/>
    </location>
</feature>
<dbReference type="OrthoDB" id="9810614at2"/>
<dbReference type="GO" id="GO:0022857">
    <property type="term" value="F:transmembrane transporter activity"/>
    <property type="evidence" value="ECO:0007669"/>
    <property type="project" value="InterPro"/>
</dbReference>
<dbReference type="InterPro" id="IPR036259">
    <property type="entry name" value="MFS_trans_sf"/>
</dbReference>
<dbReference type="InterPro" id="IPR020846">
    <property type="entry name" value="MFS_dom"/>
</dbReference>
<dbReference type="InterPro" id="IPR047200">
    <property type="entry name" value="MFS_YcaD-like"/>
</dbReference>
<dbReference type="PANTHER" id="PTHR23521">
    <property type="entry name" value="TRANSPORTER MFS SUPERFAMILY"/>
    <property type="match status" value="1"/>
</dbReference>
<dbReference type="RefSeq" id="WP_097277691.1">
    <property type="nucleotide sequence ID" value="NZ_OCNJ01000001.1"/>
</dbReference>
<feature type="transmembrane region" description="Helical" evidence="5">
    <location>
        <begin position="42"/>
        <end position="61"/>
    </location>
</feature>
<accession>A0A286G854</accession>
<dbReference type="PANTHER" id="PTHR23521:SF3">
    <property type="entry name" value="MFS TRANSPORTER"/>
    <property type="match status" value="1"/>
</dbReference>
<dbReference type="EMBL" id="OCNJ01000001">
    <property type="protein sequence ID" value="SOD91164.1"/>
    <property type="molecule type" value="Genomic_DNA"/>
</dbReference>
<dbReference type="PROSITE" id="PS50850">
    <property type="entry name" value="MFS"/>
    <property type="match status" value="1"/>
</dbReference>
<evidence type="ECO:0000313" key="7">
    <source>
        <dbReference type="EMBL" id="SOD91164.1"/>
    </source>
</evidence>
<dbReference type="Proteomes" id="UP000219621">
    <property type="component" value="Unassembled WGS sequence"/>
</dbReference>
<reference evidence="8" key="1">
    <citation type="submission" date="2017-09" db="EMBL/GenBank/DDBJ databases">
        <authorList>
            <person name="Varghese N."/>
            <person name="Submissions S."/>
        </authorList>
    </citation>
    <scope>NUCLEOTIDE SEQUENCE [LARGE SCALE GENOMIC DNA]</scope>
    <source>
        <strain evidence="8">USBA 140</strain>
    </source>
</reference>
<evidence type="ECO:0000256" key="2">
    <source>
        <dbReference type="ARBA" id="ARBA00022989"/>
    </source>
</evidence>
<dbReference type="SUPFAM" id="SSF103473">
    <property type="entry name" value="MFS general substrate transporter"/>
    <property type="match status" value="1"/>
</dbReference>
<name>A0A286G854_9PROT</name>
<dbReference type="GO" id="GO:0005886">
    <property type="term" value="C:plasma membrane"/>
    <property type="evidence" value="ECO:0007669"/>
    <property type="project" value="TreeGrafter"/>
</dbReference>
<evidence type="ECO:0000259" key="6">
    <source>
        <dbReference type="PROSITE" id="PS50850"/>
    </source>
</evidence>
<dbReference type="Gene3D" id="1.20.1250.20">
    <property type="entry name" value="MFS general substrate transporter like domains"/>
    <property type="match status" value="2"/>
</dbReference>
<feature type="transmembrane region" description="Helical" evidence="5">
    <location>
        <begin position="160"/>
        <end position="182"/>
    </location>
</feature>
<evidence type="ECO:0000256" key="3">
    <source>
        <dbReference type="ARBA" id="ARBA00023136"/>
    </source>
</evidence>
<keyword evidence="1 5" id="KW-0812">Transmembrane</keyword>
<evidence type="ECO:0000256" key="1">
    <source>
        <dbReference type="ARBA" id="ARBA00022692"/>
    </source>
</evidence>
<keyword evidence="3 5" id="KW-0472">Membrane</keyword>
<keyword evidence="2 5" id="KW-1133">Transmembrane helix</keyword>
<evidence type="ECO:0000256" key="4">
    <source>
        <dbReference type="SAM" id="MobiDB-lite"/>
    </source>
</evidence>
<feature type="transmembrane region" description="Helical" evidence="5">
    <location>
        <begin position="232"/>
        <end position="253"/>
    </location>
</feature>
<feature type="transmembrane region" description="Helical" evidence="5">
    <location>
        <begin position="291"/>
        <end position="311"/>
    </location>
</feature>
<dbReference type="AlphaFoldDB" id="A0A286G854"/>